<evidence type="ECO:0000313" key="1">
    <source>
        <dbReference type="EMBL" id="PKU96199.1"/>
    </source>
</evidence>
<comment type="caution">
    <text evidence="1">The sequence shown here is derived from an EMBL/GenBank/DDBJ whole genome shotgun (WGS) entry which is preliminary data.</text>
</comment>
<protein>
    <recommendedName>
        <fullName evidence="3">Integrase</fullName>
    </recommendedName>
</protein>
<dbReference type="Proteomes" id="UP000233722">
    <property type="component" value="Unassembled WGS sequence"/>
</dbReference>
<reference evidence="1 2" key="1">
    <citation type="submission" date="2017-10" db="EMBL/GenBank/DDBJ databases">
        <title>Bifidobacterium genomics.</title>
        <authorList>
            <person name="Lugli G.A."/>
            <person name="Milani C."/>
            <person name="Mancabelli L."/>
        </authorList>
    </citation>
    <scope>NUCLEOTIDE SEQUENCE [LARGE SCALE GENOMIC DNA]</scope>
    <source>
        <strain evidence="1 2">1747B</strain>
    </source>
</reference>
<organism evidence="1 2">
    <name type="scientific">Bifidobacterium pseudolongum subsp. globosum</name>
    <dbReference type="NCBI Taxonomy" id="1690"/>
    <lineage>
        <taxon>Bacteria</taxon>
        <taxon>Bacillati</taxon>
        <taxon>Actinomycetota</taxon>
        <taxon>Actinomycetes</taxon>
        <taxon>Bifidobacteriales</taxon>
        <taxon>Bifidobacteriaceae</taxon>
        <taxon>Bifidobacterium</taxon>
    </lineage>
</organism>
<dbReference type="RefSeq" id="WP_101430627.1">
    <property type="nucleotide sequence ID" value="NZ_PCHA01000014.1"/>
</dbReference>
<gene>
    <name evidence="1" type="ORF">CQR45_0321</name>
</gene>
<dbReference type="Gene3D" id="1.10.10.60">
    <property type="entry name" value="Homeodomain-like"/>
    <property type="match status" value="1"/>
</dbReference>
<dbReference type="AlphaFoldDB" id="A0A2N3QVL2"/>
<name>A0A2N3QVL2_9BIFI</name>
<evidence type="ECO:0008006" key="3">
    <source>
        <dbReference type="Google" id="ProtNLM"/>
    </source>
</evidence>
<evidence type="ECO:0000313" key="2">
    <source>
        <dbReference type="Proteomes" id="UP000233722"/>
    </source>
</evidence>
<proteinExistence type="predicted"/>
<dbReference type="EMBL" id="PCHA01000014">
    <property type="protein sequence ID" value="PKU96199.1"/>
    <property type="molecule type" value="Genomic_DNA"/>
</dbReference>
<accession>A0A2N3QVL2</accession>
<sequence length="62" mass="6907">MVTQKLIEKIHSMYADGYSVREISNALHASDAAVSRILQSPAHPVLRDKPEPPEFSDVALFE</sequence>